<dbReference type="EMBL" id="CM037025">
    <property type="protein sequence ID" value="KAH7661076.1"/>
    <property type="molecule type" value="Genomic_DNA"/>
</dbReference>
<organism evidence="1 2">
    <name type="scientific">Dioscorea alata</name>
    <name type="common">Purple yam</name>
    <dbReference type="NCBI Taxonomy" id="55571"/>
    <lineage>
        <taxon>Eukaryota</taxon>
        <taxon>Viridiplantae</taxon>
        <taxon>Streptophyta</taxon>
        <taxon>Embryophyta</taxon>
        <taxon>Tracheophyta</taxon>
        <taxon>Spermatophyta</taxon>
        <taxon>Magnoliopsida</taxon>
        <taxon>Liliopsida</taxon>
        <taxon>Dioscoreales</taxon>
        <taxon>Dioscoreaceae</taxon>
        <taxon>Dioscorea</taxon>
    </lineage>
</organism>
<evidence type="ECO:0000313" key="1">
    <source>
        <dbReference type="EMBL" id="KAH7661076.1"/>
    </source>
</evidence>
<reference evidence="2" key="1">
    <citation type="journal article" date="2022" name="Nat. Commun.">
        <title>Chromosome evolution and the genetic basis of agronomically important traits in greater yam.</title>
        <authorList>
            <person name="Bredeson J.V."/>
            <person name="Lyons J.B."/>
            <person name="Oniyinde I.O."/>
            <person name="Okereke N.R."/>
            <person name="Kolade O."/>
            <person name="Nnabue I."/>
            <person name="Nwadili C.O."/>
            <person name="Hribova E."/>
            <person name="Parker M."/>
            <person name="Nwogha J."/>
            <person name="Shu S."/>
            <person name="Carlson J."/>
            <person name="Kariba R."/>
            <person name="Muthemba S."/>
            <person name="Knop K."/>
            <person name="Barton G.J."/>
            <person name="Sherwood A.V."/>
            <person name="Lopez-Montes A."/>
            <person name="Asiedu R."/>
            <person name="Jamnadass R."/>
            <person name="Muchugi A."/>
            <person name="Goodstein D."/>
            <person name="Egesi C.N."/>
            <person name="Featherston J."/>
            <person name="Asfaw A."/>
            <person name="Simpson G.G."/>
            <person name="Dolezel J."/>
            <person name="Hendre P.S."/>
            <person name="Van Deynze A."/>
            <person name="Kumar P.L."/>
            <person name="Obidiegwu J.E."/>
            <person name="Bhattacharjee R."/>
            <person name="Rokhsar D.S."/>
        </authorList>
    </citation>
    <scope>NUCLEOTIDE SEQUENCE [LARGE SCALE GENOMIC DNA]</scope>
    <source>
        <strain evidence="2">cv. TDa95/00328</strain>
    </source>
</reference>
<sequence length="138" mass="15757">RSSVEIYHGDNLCKKRSIQLLEEIGLPNGLFPLDNMEEFGYKLEVGFIWLISKKKMDQTFKKIKRVMSYAPEVTAFVENGKMKKMTGVKTKELMVWLSVVKVYIKDPSSKKIAFKTDTGLSNSVPVSAFELENVRTES</sequence>
<gene>
    <name evidence="1" type="ORF">IHE45_15G038400</name>
</gene>
<comment type="caution">
    <text evidence="1">The sequence shown here is derived from an EMBL/GenBank/DDBJ whole genome shotgun (WGS) entry which is preliminary data.</text>
</comment>
<keyword evidence="2" id="KW-1185">Reference proteome</keyword>
<protein>
    <submittedName>
        <fullName evidence="1">At5g01610-like protein</fullName>
    </submittedName>
</protein>
<feature type="non-terminal residue" evidence="1">
    <location>
        <position position="1"/>
    </location>
</feature>
<proteinExistence type="predicted"/>
<evidence type="ECO:0000313" key="2">
    <source>
        <dbReference type="Proteomes" id="UP000827976"/>
    </source>
</evidence>
<dbReference type="Proteomes" id="UP000827976">
    <property type="component" value="Chromosome 15"/>
</dbReference>
<name>A0ACB7UKV8_DIOAL</name>
<accession>A0ACB7UKV8</accession>